<dbReference type="Proteomes" id="UP001164761">
    <property type="component" value="Chromosome"/>
</dbReference>
<evidence type="ECO:0000256" key="1">
    <source>
        <dbReference type="SAM" id="Phobius"/>
    </source>
</evidence>
<sequence>MDINLLPSVTSRRPYRLSGFLPRGGWLSGTLATVAVLLLSGSVAGWIDARADKMAMKVSQLTSRLQNLDESQGSGSAPGTNTQLGQSIQSKAAGRLDWSAILQDIAESLPLGMTVDSINGVGTVISVSGSASSLANVADFEAQLSAKSWVASVTVQAVMDATTTKAPVFVGSGDGAKKAAMAYTYSLSIVPKQVAGGITT</sequence>
<dbReference type="InterPro" id="IPR007813">
    <property type="entry name" value="PilN"/>
</dbReference>
<protein>
    <submittedName>
        <fullName evidence="2">PilN domain-containing protein</fullName>
    </submittedName>
</protein>
<name>A0ABY6ZFR3_9BACL</name>
<reference evidence="2" key="1">
    <citation type="submission" date="2022-08" db="EMBL/GenBank/DDBJ databases">
        <title>Alicyclobacillus fastidiosus DSM 17978, complete genome.</title>
        <authorList>
            <person name="Wang Q."/>
            <person name="Cai R."/>
            <person name="Wang Z."/>
        </authorList>
    </citation>
    <scope>NUCLEOTIDE SEQUENCE</scope>
    <source>
        <strain evidence="2">DSM 17978</strain>
    </source>
</reference>
<keyword evidence="1" id="KW-0472">Membrane</keyword>
<dbReference type="EMBL" id="CP104067">
    <property type="protein sequence ID" value="WAH41702.1"/>
    <property type="molecule type" value="Genomic_DNA"/>
</dbReference>
<evidence type="ECO:0000313" key="3">
    <source>
        <dbReference type="Proteomes" id="UP001164761"/>
    </source>
</evidence>
<accession>A0ABY6ZFR3</accession>
<dbReference type="Pfam" id="PF05137">
    <property type="entry name" value="PilN"/>
    <property type="match status" value="1"/>
</dbReference>
<dbReference type="RefSeq" id="WP_268005610.1">
    <property type="nucleotide sequence ID" value="NZ_BSUT01000001.1"/>
</dbReference>
<keyword evidence="1" id="KW-0812">Transmembrane</keyword>
<dbReference type="InterPro" id="IPR052534">
    <property type="entry name" value="Extracell_DNA_Util/SecSys_Comp"/>
</dbReference>
<organism evidence="2 3">
    <name type="scientific">Alicyclobacillus fastidiosus</name>
    <dbReference type="NCBI Taxonomy" id="392011"/>
    <lineage>
        <taxon>Bacteria</taxon>
        <taxon>Bacillati</taxon>
        <taxon>Bacillota</taxon>
        <taxon>Bacilli</taxon>
        <taxon>Bacillales</taxon>
        <taxon>Alicyclobacillaceae</taxon>
        <taxon>Alicyclobacillus</taxon>
    </lineage>
</organism>
<keyword evidence="3" id="KW-1185">Reference proteome</keyword>
<keyword evidence="1" id="KW-1133">Transmembrane helix</keyword>
<proteinExistence type="predicted"/>
<dbReference type="PANTHER" id="PTHR40278:SF1">
    <property type="entry name" value="DNA UTILIZATION PROTEIN HOFN"/>
    <property type="match status" value="1"/>
</dbReference>
<evidence type="ECO:0000313" key="2">
    <source>
        <dbReference type="EMBL" id="WAH41702.1"/>
    </source>
</evidence>
<dbReference type="PANTHER" id="PTHR40278">
    <property type="entry name" value="DNA UTILIZATION PROTEIN HOFN"/>
    <property type="match status" value="1"/>
</dbReference>
<feature type="transmembrane region" description="Helical" evidence="1">
    <location>
        <begin position="26"/>
        <end position="47"/>
    </location>
</feature>
<gene>
    <name evidence="2" type="ORF">NZD89_26415</name>
</gene>